<feature type="compositionally biased region" description="Basic and acidic residues" evidence="1">
    <location>
        <begin position="266"/>
        <end position="277"/>
    </location>
</feature>
<name>A0A645BPH1_9ZZZZ</name>
<comment type="caution">
    <text evidence="2">The sequence shown here is derived from an EMBL/GenBank/DDBJ whole genome shotgun (WGS) entry which is preliminary data.</text>
</comment>
<accession>A0A645BPH1</accession>
<reference evidence="2" key="1">
    <citation type="submission" date="2019-08" db="EMBL/GenBank/DDBJ databases">
        <authorList>
            <person name="Kucharzyk K."/>
            <person name="Murdoch R.W."/>
            <person name="Higgins S."/>
            <person name="Loffler F."/>
        </authorList>
    </citation>
    <scope>NUCLEOTIDE SEQUENCE</scope>
</reference>
<evidence type="ECO:0000256" key="1">
    <source>
        <dbReference type="SAM" id="MobiDB-lite"/>
    </source>
</evidence>
<feature type="region of interest" description="Disordered" evidence="1">
    <location>
        <begin position="226"/>
        <end position="288"/>
    </location>
</feature>
<dbReference type="EMBL" id="VSSQ01021627">
    <property type="protein sequence ID" value="MPM67329.1"/>
    <property type="molecule type" value="Genomic_DNA"/>
</dbReference>
<sequence length="327" mass="36208">MNSHRVIRDSGADSFHRVGQGRNRHATRVAPDDQLTLSLQIRQPADRLANELIPHFKARQASSTVALTSLLCILSGADERQRGGDDFLTIGGGQFQRVEGERALVRSFHGRVDAAFRNAAWQIALEADVVASKEHQGVRRNANDFGVTENAIAIHLGCQQGGKGRGVHFADHVVDDDGRAAFHQRCEQTFAGLFEVVRMRRDGGLAATDGRHHVGEQGLAAALSRGVEGEGRRRWQQRAHHGRQDRGQEHGVVRWASQRKQAHGLPDSHEGLSDFGKRRMSGHRKRDHRQCGKKLLVLVVPVFVDQCARDRVNDGRGHHGLQCRKAA</sequence>
<proteinExistence type="predicted"/>
<protein>
    <submittedName>
        <fullName evidence="2">Uncharacterized protein</fullName>
    </submittedName>
</protein>
<evidence type="ECO:0000313" key="2">
    <source>
        <dbReference type="EMBL" id="MPM67329.1"/>
    </source>
</evidence>
<organism evidence="2">
    <name type="scientific">bioreactor metagenome</name>
    <dbReference type="NCBI Taxonomy" id="1076179"/>
    <lineage>
        <taxon>unclassified sequences</taxon>
        <taxon>metagenomes</taxon>
        <taxon>ecological metagenomes</taxon>
    </lineage>
</organism>
<feature type="region of interest" description="Disordered" evidence="1">
    <location>
        <begin position="1"/>
        <end position="28"/>
    </location>
</feature>
<feature type="compositionally biased region" description="Basic residues" evidence="1">
    <location>
        <begin position="278"/>
        <end position="288"/>
    </location>
</feature>
<feature type="compositionally biased region" description="Basic and acidic residues" evidence="1">
    <location>
        <begin position="1"/>
        <end position="16"/>
    </location>
</feature>
<gene>
    <name evidence="2" type="ORF">SDC9_114251</name>
</gene>
<feature type="compositionally biased region" description="Basic and acidic residues" evidence="1">
    <location>
        <begin position="242"/>
        <end position="252"/>
    </location>
</feature>
<dbReference type="AlphaFoldDB" id="A0A645BPH1"/>